<evidence type="ECO:0000313" key="1">
    <source>
        <dbReference type="EMBL" id="MBW61235.1"/>
    </source>
</evidence>
<accession>A0A2M4C7M4</accession>
<reference evidence="1" key="1">
    <citation type="submission" date="2018-01" db="EMBL/GenBank/DDBJ databases">
        <title>An insight into the sialome of Amazonian anophelines.</title>
        <authorList>
            <person name="Ribeiro J.M."/>
            <person name="Scarpassa V."/>
            <person name="Calvo E."/>
        </authorList>
    </citation>
    <scope>NUCLEOTIDE SEQUENCE</scope>
    <source>
        <tissue evidence="1">Salivary glands</tissue>
    </source>
</reference>
<dbReference type="AlphaFoldDB" id="A0A2M4C7M4"/>
<sequence length="119" mass="13014">MLLVRDFLLGDLPAVVSVYLLRTIGSGGEAQDLGLTRRSSDGVCVLLPLCFLAGSLTRCCSANLVCRICAPTNGLEQCTRQRTYFPAMHASIPTKQQTTTIELVGRFYPGTLWWGAVYK</sequence>
<name>A0A2M4C7M4_9DIPT</name>
<organism evidence="1">
    <name type="scientific">Anopheles marajoara</name>
    <dbReference type="NCBI Taxonomy" id="58244"/>
    <lineage>
        <taxon>Eukaryota</taxon>
        <taxon>Metazoa</taxon>
        <taxon>Ecdysozoa</taxon>
        <taxon>Arthropoda</taxon>
        <taxon>Hexapoda</taxon>
        <taxon>Insecta</taxon>
        <taxon>Pterygota</taxon>
        <taxon>Neoptera</taxon>
        <taxon>Endopterygota</taxon>
        <taxon>Diptera</taxon>
        <taxon>Nematocera</taxon>
        <taxon>Culicoidea</taxon>
        <taxon>Culicidae</taxon>
        <taxon>Anophelinae</taxon>
        <taxon>Anopheles</taxon>
    </lineage>
</organism>
<proteinExistence type="predicted"/>
<protein>
    <submittedName>
        <fullName evidence="1">Putative secreted protein</fullName>
    </submittedName>
</protein>
<dbReference type="EMBL" id="GGFJ01012094">
    <property type="protein sequence ID" value="MBW61235.1"/>
    <property type="molecule type" value="Transcribed_RNA"/>
</dbReference>